<dbReference type="GO" id="GO:0016020">
    <property type="term" value="C:membrane"/>
    <property type="evidence" value="ECO:0007669"/>
    <property type="project" value="InterPro"/>
</dbReference>
<evidence type="ECO:0000313" key="17">
    <source>
        <dbReference type="Proteomes" id="UP000472260"/>
    </source>
</evidence>
<dbReference type="InterPro" id="IPR005829">
    <property type="entry name" value="Sugar_transporter_CS"/>
</dbReference>
<proteinExistence type="inferred from homology"/>
<dbReference type="InterPro" id="IPR003663">
    <property type="entry name" value="Sugar/inositol_transpt"/>
</dbReference>
<feature type="transmembrane region" description="Helical" evidence="14">
    <location>
        <begin position="47"/>
        <end position="67"/>
    </location>
</feature>
<evidence type="ECO:0000256" key="6">
    <source>
        <dbReference type="ARBA" id="ARBA00022490"/>
    </source>
</evidence>
<feature type="transmembrane region" description="Helical" evidence="14">
    <location>
        <begin position="76"/>
        <end position="98"/>
    </location>
</feature>
<dbReference type="PRINTS" id="PR00171">
    <property type="entry name" value="SUGRTRNSPORT"/>
</dbReference>
<evidence type="ECO:0000256" key="7">
    <source>
        <dbReference type="ARBA" id="ARBA00022597"/>
    </source>
</evidence>
<dbReference type="PANTHER" id="PTHR48023">
    <property type="entry name" value="D-XYLOSE-PROTON SYMPORTER-LIKE 2"/>
    <property type="match status" value="1"/>
</dbReference>
<name>A0A671N5E1_9TELE</name>
<reference evidence="16" key="2">
    <citation type="submission" date="2025-09" db="UniProtKB">
        <authorList>
            <consortium name="Ensembl"/>
        </authorList>
    </citation>
    <scope>IDENTIFICATION</scope>
</reference>
<dbReference type="Ensembl" id="ENSSANT00000043239.1">
    <property type="protein sequence ID" value="ENSSANP00000040617.1"/>
    <property type="gene ID" value="ENSSANG00000020666.1"/>
</dbReference>
<dbReference type="InterPro" id="IPR050820">
    <property type="entry name" value="MFS_Sugar_Transporter"/>
</dbReference>
<dbReference type="GO" id="GO:1904659">
    <property type="term" value="P:D-glucose transmembrane transport"/>
    <property type="evidence" value="ECO:0007669"/>
    <property type="project" value="TreeGrafter"/>
</dbReference>
<evidence type="ECO:0000256" key="12">
    <source>
        <dbReference type="ARBA" id="ARBA00039240"/>
    </source>
</evidence>
<dbReference type="Pfam" id="PF00083">
    <property type="entry name" value="Sugar_tr"/>
    <property type="match status" value="2"/>
</dbReference>
<evidence type="ECO:0000256" key="8">
    <source>
        <dbReference type="ARBA" id="ARBA00022692"/>
    </source>
</evidence>
<gene>
    <name evidence="16" type="primary">slc2a10</name>
</gene>
<reference evidence="16" key="1">
    <citation type="submission" date="2025-08" db="UniProtKB">
        <authorList>
            <consortium name="Ensembl"/>
        </authorList>
    </citation>
    <scope>IDENTIFICATION</scope>
</reference>
<dbReference type="SUPFAM" id="SSF103473">
    <property type="entry name" value="MFS general substrate transporter"/>
    <property type="match status" value="1"/>
</dbReference>
<feature type="transmembrane region" description="Helical" evidence="14">
    <location>
        <begin position="383"/>
        <end position="408"/>
    </location>
</feature>
<evidence type="ECO:0000256" key="3">
    <source>
        <dbReference type="ARBA" id="ARBA00004556"/>
    </source>
</evidence>
<evidence type="ECO:0000259" key="15">
    <source>
        <dbReference type="PROSITE" id="PS50850"/>
    </source>
</evidence>
<organism evidence="16 17">
    <name type="scientific">Sinocyclocheilus anshuiensis</name>
    <dbReference type="NCBI Taxonomy" id="1608454"/>
    <lineage>
        <taxon>Eukaryota</taxon>
        <taxon>Metazoa</taxon>
        <taxon>Chordata</taxon>
        <taxon>Craniata</taxon>
        <taxon>Vertebrata</taxon>
        <taxon>Euteleostomi</taxon>
        <taxon>Actinopterygii</taxon>
        <taxon>Neopterygii</taxon>
        <taxon>Teleostei</taxon>
        <taxon>Ostariophysi</taxon>
        <taxon>Cypriniformes</taxon>
        <taxon>Cyprinidae</taxon>
        <taxon>Cyprininae</taxon>
        <taxon>Sinocyclocheilus</taxon>
    </lineage>
</organism>
<keyword evidence="17" id="KW-1185">Reference proteome</keyword>
<evidence type="ECO:0000256" key="13">
    <source>
        <dbReference type="ARBA" id="ARBA00042909"/>
    </source>
</evidence>
<dbReference type="PANTHER" id="PTHR48023:SF7">
    <property type="entry name" value="SOLUTE CARRIER FAMILY 2, FACILITATED GLUCOSE TRANSPORTER MEMBER 10"/>
    <property type="match status" value="1"/>
</dbReference>
<dbReference type="InterPro" id="IPR036259">
    <property type="entry name" value="MFS_trans_sf"/>
</dbReference>
<feature type="transmembrane region" description="Helical" evidence="14">
    <location>
        <begin position="486"/>
        <end position="504"/>
    </location>
</feature>
<keyword evidence="10 14" id="KW-0472">Membrane</keyword>
<keyword evidence="7" id="KW-0762">Sugar transport</keyword>
<dbReference type="InterPro" id="IPR005828">
    <property type="entry name" value="MFS_sugar_transport-like"/>
</dbReference>
<dbReference type="GO" id="GO:0048471">
    <property type="term" value="C:perinuclear region of cytoplasm"/>
    <property type="evidence" value="ECO:0007669"/>
    <property type="project" value="UniProtKB-SubCell"/>
</dbReference>
<dbReference type="FunFam" id="1.20.1250.20:FF:000790">
    <property type="entry name" value="Solute carrier family 2 member 10"/>
    <property type="match status" value="1"/>
</dbReference>
<evidence type="ECO:0000256" key="11">
    <source>
        <dbReference type="ARBA" id="ARBA00037777"/>
    </source>
</evidence>
<dbReference type="Gene3D" id="1.20.1250.20">
    <property type="entry name" value="MFS general substrate transporter like domains"/>
    <property type="match status" value="1"/>
</dbReference>
<evidence type="ECO:0000256" key="14">
    <source>
        <dbReference type="SAM" id="Phobius"/>
    </source>
</evidence>
<evidence type="ECO:0000256" key="4">
    <source>
        <dbReference type="ARBA" id="ARBA00007004"/>
    </source>
</evidence>
<dbReference type="PROSITE" id="PS00216">
    <property type="entry name" value="SUGAR_TRANSPORT_1"/>
    <property type="match status" value="1"/>
</dbReference>
<feature type="transmembrane region" description="Helical" evidence="14">
    <location>
        <begin position="161"/>
        <end position="183"/>
    </location>
</feature>
<dbReference type="PROSITE" id="PS50850">
    <property type="entry name" value="MFS"/>
    <property type="match status" value="1"/>
</dbReference>
<comment type="subcellular location">
    <subcellularLocation>
        <location evidence="3">Cytoplasm</location>
        <location evidence="3">Perinuclear region</location>
    </subcellularLocation>
    <subcellularLocation>
        <location evidence="2">Endomembrane system</location>
        <topology evidence="2">Multi-pass membrane protein</topology>
    </subcellularLocation>
</comment>
<evidence type="ECO:0000256" key="9">
    <source>
        <dbReference type="ARBA" id="ARBA00022989"/>
    </source>
</evidence>
<sequence>MGWSVLVLTIIASTLGGLVFGYELGIISGALPQLQSQFYLGCVQQEAMVSALLIGSLSASVIGGWLIDRHGRRTSILLSNLLILGGTIILTTSISFLALVVGRAIIGFAMSISSMSCCIFVSEMVAPERRGLMVTLYEVGITVGILLAYAANYVLSGVQAGWRYMFGFAIIPSLMQLVSIGFLPQTAGTSEGFVTEDDSQQSDRLAGEMSNQHPTEQVKYSVFDLFKTKDNMLRRTAIGLGLVLSQQFTGQPNVLFYASTILFSVGFQSNASAVLASVGLGIVKVIATLLAMICSDKVGRRSLLIGGCTVLAIGLILTGLLCRQSVIDTTKQCTSLEPHSNLTSPAENQENMGNILVNQSTPSTGHETHDSNISSHSEDMYKWIIFICMMTVVSAFSVSFGPMTWLVLSEIFPKEVRGRANSFINCFNVGANLIVTFSFLSITGMHNDHGHTQSQSSSYEMYLQIIFIIFQRLSFFSDVIGLSGIFFVYGVIGMAAVVFIYLVLPETKGKSLHKIDRELSQTREEFCNIFQRRHFSPGYQRVHLTSTTA</sequence>
<keyword evidence="5" id="KW-0813">Transport</keyword>
<comment type="function">
    <text evidence="11">Facilitative glucose transporter required for the development of the cardiovascular system.</text>
</comment>
<keyword evidence="9 14" id="KW-1133">Transmembrane helix</keyword>
<dbReference type="GO" id="GO:0012505">
    <property type="term" value="C:endomembrane system"/>
    <property type="evidence" value="ECO:0007669"/>
    <property type="project" value="UniProtKB-SubCell"/>
</dbReference>
<evidence type="ECO:0000256" key="5">
    <source>
        <dbReference type="ARBA" id="ARBA00022448"/>
    </source>
</evidence>
<keyword evidence="6" id="KW-0963">Cytoplasm</keyword>
<feature type="transmembrane region" description="Helical" evidence="14">
    <location>
        <begin position="303"/>
        <end position="322"/>
    </location>
</feature>
<dbReference type="Proteomes" id="UP000472260">
    <property type="component" value="Unassembled WGS sequence"/>
</dbReference>
<feature type="transmembrane region" description="Helical" evidence="14">
    <location>
        <begin position="271"/>
        <end position="291"/>
    </location>
</feature>
<accession>A0A671N5E1</accession>
<protein>
    <recommendedName>
        <fullName evidence="12">Solute carrier family 2, facilitated glucose transporter member 10</fullName>
    </recommendedName>
    <alternativeName>
        <fullName evidence="13">Glucose transporter type 10</fullName>
    </alternativeName>
</protein>
<dbReference type="GO" id="GO:0055056">
    <property type="term" value="F:D-glucose transmembrane transporter activity"/>
    <property type="evidence" value="ECO:0007669"/>
    <property type="project" value="TreeGrafter"/>
</dbReference>
<dbReference type="InterPro" id="IPR020846">
    <property type="entry name" value="MFS_dom"/>
</dbReference>
<comment type="similarity">
    <text evidence="4">Belongs to the major facilitator superfamily. Sugar transporter (TC 2.A.1.1) family. Glucose transporter subfamily.</text>
</comment>
<evidence type="ECO:0000256" key="1">
    <source>
        <dbReference type="ARBA" id="ARBA00000618"/>
    </source>
</evidence>
<feature type="transmembrane region" description="Helical" evidence="14">
    <location>
        <begin position="134"/>
        <end position="155"/>
    </location>
</feature>
<feature type="transmembrane region" description="Helical" evidence="14">
    <location>
        <begin position="420"/>
        <end position="440"/>
    </location>
</feature>
<evidence type="ECO:0000256" key="10">
    <source>
        <dbReference type="ARBA" id="ARBA00023136"/>
    </source>
</evidence>
<dbReference type="GO" id="GO:0072359">
    <property type="term" value="P:circulatory system development"/>
    <property type="evidence" value="ECO:0007669"/>
    <property type="project" value="TreeGrafter"/>
</dbReference>
<dbReference type="AlphaFoldDB" id="A0A671N5E1"/>
<comment type="catalytic activity">
    <reaction evidence="1">
        <text>D-glucose(out) = D-glucose(in)</text>
        <dbReference type="Rhea" id="RHEA:60376"/>
        <dbReference type="ChEBI" id="CHEBI:4167"/>
    </reaction>
</comment>
<feature type="domain" description="Major facilitator superfamily (MFS) profile" evidence="15">
    <location>
        <begin position="9"/>
        <end position="508"/>
    </location>
</feature>
<feature type="transmembrane region" description="Helical" evidence="14">
    <location>
        <begin position="104"/>
        <end position="122"/>
    </location>
</feature>
<evidence type="ECO:0000313" key="16">
    <source>
        <dbReference type="Ensembl" id="ENSSANP00000040617.1"/>
    </source>
</evidence>
<evidence type="ECO:0000256" key="2">
    <source>
        <dbReference type="ARBA" id="ARBA00004127"/>
    </source>
</evidence>
<keyword evidence="8 14" id="KW-0812">Transmembrane</keyword>